<dbReference type="RefSeq" id="WP_075974522.1">
    <property type="nucleotide sequence ID" value="NZ_MKQR01000009.1"/>
</dbReference>
<evidence type="ECO:0000313" key="7">
    <source>
        <dbReference type="Proteomes" id="UP000186040"/>
    </source>
</evidence>
<evidence type="ECO:0000256" key="1">
    <source>
        <dbReference type="ARBA" id="ARBA00023015"/>
    </source>
</evidence>
<gene>
    <name evidence="6" type="ORF">BJP25_15225</name>
</gene>
<keyword evidence="2 4" id="KW-0238">DNA-binding</keyword>
<comment type="caution">
    <text evidence="6">The sequence shown here is derived from an EMBL/GenBank/DDBJ whole genome shotgun (WGS) entry which is preliminary data.</text>
</comment>
<keyword evidence="1" id="KW-0805">Transcription regulation</keyword>
<dbReference type="Pfam" id="PF00440">
    <property type="entry name" value="TetR_N"/>
    <property type="match status" value="1"/>
</dbReference>
<keyword evidence="3" id="KW-0804">Transcription</keyword>
<name>A0A1Q9LNJ7_9PSEU</name>
<evidence type="ECO:0000259" key="5">
    <source>
        <dbReference type="PROSITE" id="PS50977"/>
    </source>
</evidence>
<dbReference type="GO" id="GO:0003700">
    <property type="term" value="F:DNA-binding transcription factor activity"/>
    <property type="evidence" value="ECO:0007669"/>
    <property type="project" value="TreeGrafter"/>
</dbReference>
<evidence type="ECO:0000256" key="3">
    <source>
        <dbReference type="ARBA" id="ARBA00023163"/>
    </source>
</evidence>
<accession>A0A1Q9LNJ7</accession>
<keyword evidence="7" id="KW-1185">Reference proteome</keyword>
<protein>
    <recommendedName>
        <fullName evidence="5">HTH tetR-type domain-containing protein</fullName>
    </recommendedName>
</protein>
<dbReference type="InterPro" id="IPR001647">
    <property type="entry name" value="HTH_TetR"/>
</dbReference>
<organism evidence="6 7">
    <name type="scientific">Actinokineospora bangkokensis</name>
    <dbReference type="NCBI Taxonomy" id="1193682"/>
    <lineage>
        <taxon>Bacteria</taxon>
        <taxon>Bacillati</taxon>
        <taxon>Actinomycetota</taxon>
        <taxon>Actinomycetes</taxon>
        <taxon>Pseudonocardiales</taxon>
        <taxon>Pseudonocardiaceae</taxon>
        <taxon>Actinokineospora</taxon>
    </lineage>
</organism>
<dbReference type="Gene3D" id="1.10.10.60">
    <property type="entry name" value="Homeodomain-like"/>
    <property type="match status" value="1"/>
</dbReference>
<dbReference type="PRINTS" id="PR00455">
    <property type="entry name" value="HTHTETR"/>
</dbReference>
<dbReference type="Proteomes" id="UP000186040">
    <property type="component" value="Unassembled WGS sequence"/>
</dbReference>
<dbReference type="Gene3D" id="1.10.357.10">
    <property type="entry name" value="Tetracycline Repressor, domain 2"/>
    <property type="match status" value="1"/>
</dbReference>
<dbReference type="InterPro" id="IPR050109">
    <property type="entry name" value="HTH-type_TetR-like_transc_reg"/>
</dbReference>
<feature type="DNA-binding region" description="H-T-H motif" evidence="4">
    <location>
        <begin position="65"/>
        <end position="84"/>
    </location>
</feature>
<dbReference type="PANTHER" id="PTHR30055">
    <property type="entry name" value="HTH-TYPE TRANSCRIPTIONAL REGULATOR RUTR"/>
    <property type="match status" value="1"/>
</dbReference>
<sequence length="233" mass="25015">MPQDALPHAGLLRATDRFWVGDPSADLLPSGRHVLSREEVEVAQRRRLLRSALEVVAEHGYAKATLTEFVDQAAVSRRTFYEQFENKEHCFATAVALYTTAAHQVLADLVHTTPDPDWQGRLRAGVHGYLDFLAAHPAYTRACLVCATGAAPSVDAVITAGRAHLGDILSQLHEEAQAAGAAVEPVGRDLMDFAVGALADAVRVAVLRSGVPSLPAVAPTVVEFTTRMFTARG</sequence>
<evidence type="ECO:0000256" key="4">
    <source>
        <dbReference type="PROSITE-ProRule" id="PRU00335"/>
    </source>
</evidence>
<evidence type="ECO:0000313" key="6">
    <source>
        <dbReference type="EMBL" id="OLR93626.1"/>
    </source>
</evidence>
<dbReference type="STRING" id="1193682.BJP25_15225"/>
<feature type="domain" description="HTH tetR-type" evidence="5">
    <location>
        <begin position="42"/>
        <end position="102"/>
    </location>
</feature>
<evidence type="ECO:0000256" key="2">
    <source>
        <dbReference type="ARBA" id="ARBA00023125"/>
    </source>
</evidence>
<dbReference type="PANTHER" id="PTHR30055:SF234">
    <property type="entry name" value="HTH-TYPE TRANSCRIPTIONAL REGULATOR BETI"/>
    <property type="match status" value="1"/>
</dbReference>
<dbReference type="EMBL" id="MKQR01000009">
    <property type="protein sequence ID" value="OLR93626.1"/>
    <property type="molecule type" value="Genomic_DNA"/>
</dbReference>
<dbReference type="GO" id="GO:0000976">
    <property type="term" value="F:transcription cis-regulatory region binding"/>
    <property type="evidence" value="ECO:0007669"/>
    <property type="project" value="TreeGrafter"/>
</dbReference>
<dbReference type="AlphaFoldDB" id="A0A1Q9LNJ7"/>
<dbReference type="SUPFAM" id="SSF46689">
    <property type="entry name" value="Homeodomain-like"/>
    <property type="match status" value="1"/>
</dbReference>
<dbReference type="InterPro" id="IPR009057">
    <property type="entry name" value="Homeodomain-like_sf"/>
</dbReference>
<dbReference type="OrthoDB" id="5242485at2"/>
<reference evidence="6 7" key="1">
    <citation type="submission" date="2016-10" db="EMBL/GenBank/DDBJ databases">
        <title>The Draft Genome Sequence of Actinokineospora bangkokensis 44EHWT reveals the biosynthetic pathway of antifungal compounds Thailandins with unusual extender unit butylmalonyl-CoA.</title>
        <authorList>
            <person name="Greule A."/>
            <person name="Intra B."/>
            <person name="Flemming S."/>
            <person name="Rommel M.G."/>
            <person name="Panbangred W."/>
            <person name="Bechthold A."/>
        </authorList>
    </citation>
    <scope>NUCLEOTIDE SEQUENCE [LARGE SCALE GENOMIC DNA]</scope>
    <source>
        <strain evidence="6 7">44EHW</strain>
    </source>
</reference>
<proteinExistence type="predicted"/>
<dbReference type="PROSITE" id="PS50977">
    <property type="entry name" value="HTH_TETR_2"/>
    <property type="match status" value="1"/>
</dbReference>